<feature type="transmembrane region" description="Helical" evidence="6">
    <location>
        <begin position="668"/>
        <end position="686"/>
    </location>
</feature>
<evidence type="ECO:0000256" key="6">
    <source>
        <dbReference type="SAM" id="Phobius"/>
    </source>
</evidence>
<dbReference type="Pfam" id="PF04286">
    <property type="entry name" value="DUF445"/>
    <property type="match status" value="3"/>
</dbReference>
<dbReference type="PANTHER" id="PTHR35791">
    <property type="entry name" value="UPF0754 MEMBRANE PROTEIN YHEB"/>
    <property type="match status" value="1"/>
</dbReference>
<evidence type="ECO:0000256" key="4">
    <source>
        <dbReference type="ARBA" id="ARBA00022989"/>
    </source>
</evidence>
<keyword evidence="4 6" id="KW-1133">Transmembrane helix</keyword>
<dbReference type="InterPro" id="IPR007383">
    <property type="entry name" value="DUF445"/>
</dbReference>
<evidence type="ECO:0008006" key="9">
    <source>
        <dbReference type="Google" id="ProtNLM"/>
    </source>
</evidence>
<comment type="subcellular location">
    <subcellularLocation>
        <location evidence="1">Endomembrane system</location>
    </subcellularLocation>
</comment>
<dbReference type="GO" id="GO:0012505">
    <property type="term" value="C:endomembrane system"/>
    <property type="evidence" value="ECO:0007669"/>
    <property type="project" value="UniProtKB-SubCell"/>
</dbReference>
<dbReference type="Proteomes" id="UP000027946">
    <property type="component" value="Unassembled WGS sequence"/>
</dbReference>
<accession>A0A069RFD4</accession>
<comment type="similarity">
    <text evidence="2">Belongs to the UPF0754 family.</text>
</comment>
<evidence type="ECO:0000256" key="5">
    <source>
        <dbReference type="ARBA" id="ARBA00023136"/>
    </source>
</evidence>
<dbReference type="PANTHER" id="PTHR35791:SF1">
    <property type="entry name" value="UPF0754 MEMBRANE PROTEIN YHEB"/>
    <property type="match status" value="1"/>
</dbReference>
<organism evidence="7 8">
    <name type="scientific">Peptoclostridium litorale DSM 5388</name>
    <dbReference type="NCBI Taxonomy" id="1121324"/>
    <lineage>
        <taxon>Bacteria</taxon>
        <taxon>Bacillati</taxon>
        <taxon>Bacillota</taxon>
        <taxon>Clostridia</taxon>
        <taxon>Peptostreptococcales</taxon>
        <taxon>Peptoclostridiaceae</taxon>
        <taxon>Peptoclostridium</taxon>
    </lineage>
</organism>
<dbReference type="EMBL" id="JJMM01000010">
    <property type="protein sequence ID" value="KDR95744.1"/>
    <property type="molecule type" value="Genomic_DNA"/>
</dbReference>
<dbReference type="OrthoDB" id="9787430at2"/>
<sequence>MNQGDITAAHYILQALSGAFTGYITNTYAINMLFREYTPLKIGGVIKKTRAEFIENVSSLVERDIINHNTLIKEIEKEEFKRNIDSFSAVFLKESIYEKCPNGNIEKIPGYEQTQNGGLEFINAISKEHLEPMLRGVLSIVDADSIAGEKQLKMFFAGIMENLLEILSKDGVFEEEFSKAYGNISSLSPKEIAGGRIKEIISGGADKLIYKLPDLLEKKYRAELKKSAYDMMDSAGIDEIIRNIQGRVYEKRIIDIIGGDGEDLLFEELVEKIRDFINSSQGRNIAEEFSSKLIEGAKGVDKSVLDIMTKDFKAGIEGYLRKNLPHAVSAIIRWIEENEGEIEDVIQEAVDDAVDSAEGMKGMILGIVKDSLLNDIAKKYDIVAKIVSYLEEKADMDTISREISEEIIGFIKKRSIRDIITLLEEKGLLTSGLMASFMVKNADRYIGMLPRRHFERILKTRIGSIVSVDFVRLFEGSIKEPLADRLLEKFVFSKGLGDMISQNVRGFIEVTWTDKLSDRIKDEDIPKIATSINDGICSYISSCKEEIANKAANAALEWARGKTLADIAGEREIRILSQKADATIQRAYLGAMNWLGKKSMRDMADRLNSVSNIEESVSGFVQGIVKGNLENFVQGNIKSLVAKNIGRLDDDELCEMVQEFMGKELKPITGFGAVLGFFAGIALASFEGTNIYVNIPVYALVGWITNVIAIWMIFRPYKKIEILSKIPLARMFSQGYIVKNKPKFAQSMSRFVEEELMDRKSIGQSFESQKDVMERALAGKISKDDYEAVSAAIGRYQDEIQTMLGELVQNISIKNKQEISTALSDAVFEINMKAKEMGKLVSRLKSASKDRLDDVQPLLYDGLTGLSRSSAKLDDVLSNGVKNAAASTIESKIEGLMERASVFLNDAEKVKSQIESYSEKYSRIIKRPVADITGEKMIEDVKERLRSLIDGIIASKKTRRKTIRAIEGIFERELSANRRLDEIFSGALKGFVSDNADDVLEKLIAFFKHGLSSFGDTIKEQAKESVKGELGMVQKGMYMMFGGDDIIDGIVHSIIEEKVPKFLDAKKYELRILAKDIIENRIYAARLSEFNVSLDKIEIASAMDDFMSRPQNTGAISKGLCDAAGSILDVIAEVPLESYLKMIGLSRIEDAIYRFNGDIESVSGIASELAYKNAGATAKSASVIIGDVLQNEIWSQRIRDILDCDEQELKGGIFEASQKLSDLSAIIDMAKELSGRMIDGLYQNICDEGLERYISRQDLAGTIEGIVLGTVLDERFSVYMEPFYRNVVSRLKGEKLSFADMGTKDYLTRLLTSCVMDALGKTLPDILRDIDFKGITRDEINNMEPQEIHALFNSFAGDYFTRLRLYGLFGGIFGTHPAVTGAAAAAFFGKRAADKSKG</sequence>
<evidence type="ECO:0000313" key="7">
    <source>
        <dbReference type="EMBL" id="KDR95744.1"/>
    </source>
</evidence>
<feature type="transmembrane region" description="Helical" evidence="6">
    <location>
        <begin position="692"/>
        <end position="714"/>
    </location>
</feature>
<keyword evidence="5 6" id="KW-0472">Membrane</keyword>
<evidence type="ECO:0000256" key="1">
    <source>
        <dbReference type="ARBA" id="ARBA00004308"/>
    </source>
</evidence>
<protein>
    <recommendedName>
        <fullName evidence="9">DUF445 family protein</fullName>
    </recommendedName>
</protein>
<name>A0A069RFD4_PEPLI</name>
<evidence type="ECO:0000256" key="2">
    <source>
        <dbReference type="ARBA" id="ARBA00008053"/>
    </source>
</evidence>
<evidence type="ECO:0000256" key="3">
    <source>
        <dbReference type="ARBA" id="ARBA00022692"/>
    </source>
</evidence>
<comment type="caution">
    <text evidence="7">The sequence shown here is derived from an EMBL/GenBank/DDBJ whole genome shotgun (WGS) entry which is preliminary data.</text>
</comment>
<reference evidence="7 8" key="1">
    <citation type="submission" date="2014-03" db="EMBL/GenBank/DDBJ databases">
        <title>Genome sequence of Clostridium litorale W6, DSM 5388.</title>
        <authorList>
            <person name="Poehlein A."/>
            <person name="Jagirdar A."/>
            <person name="Khonsari B."/>
            <person name="Chibani C.M."/>
            <person name="Gutierrez Gutierrez D.A."/>
            <person name="Davydova E."/>
            <person name="Alghaithi H.S."/>
            <person name="Nair K.P."/>
            <person name="Dhamotharan K."/>
            <person name="Chandran L."/>
            <person name="G W."/>
            <person name="Daniel R."/>
        </authorList>
    </citation>
    <scope>NUCLEOTIDE SEQUENCE [LARGE SCALE GENOMIC DNA]</scope>
    <source>
        <strain evidence="7 8">W6</strain>
    </source>
</reference>
<evidence type="ECO:0000313" key="8">
    <source>
        <dbReference type="Proteomes" id="UP000027946"/>
    </source>
</evidence>
<keyword evidence="8" id="KW-1185">Reference proteome</keyword>
<keyword evidence="3 6" id="KW-0812">Transmembrane</keyword>
<gene>
    <name evidence="7" type="ORF">CLIT_10c04710</name>
</gene>
<dbReference type="STRING" id="1121324.CLIT_10c04710"/>
<dbReference type="RefSeq" id="WP_074210104.1">
    <property type="nucleotide sequence ID" value="NZ_FSRH01000011.1"/>
</dbReference>
<proteinExistence type="inferred from homology"/>
<dbReference type="eggNOG" id="COG4399">
    <property type="taxonomic scope" value="Bacteria"/>
</dbReference>